<evidence type="ECO:0000313" key="6">
    <source>
        <dbReference type="Proteomes" id="UP001231370"/>
    </source>
</evidence>
<dbReference type="InterPro" id="IPR011010">
    <property type="entry name" value="DNA_brk_join_enz"/>
</dbReference>
<feature type="domain" description="Tyr recombinase" evidence="4">
    <location>
        <begin position="214"/>
        <end position="409"/>
    </location>
</feature>
<protein>
    <submittedName>
        <fullName evidence="5">Site-specific integrase</fullName>
    </submittedName>
</protein>
<dbReference type="InterPro" id="IPR050090">
    <property type="entry name" value="Tyrosine_recombinase_XerCD"/>
</dbReference>
<name>A0ABT7BFD5_9CYAN</name>
<dbReference type="Pfam" id="PF00589">
    <property type="entry name" value="Phage_integrase"/>
    <property type="match status" value="1"/>
</dbReference>
<accession>A0ABT7BFD5</accession>
<evidence type="ECO:0000256" key="2">
    <source>
        <dbReference type="ARBA" id="ARBA00023125"/>
    </source>
</evidence>
<dbReference type="EMBL" id="JAQPOK010000001">
    <property type="protein sequence ID" value="MDJ1177304.1"/>
    <property type="molecule type" value="Genomic_DNA"/>
</dbReference>
<proteinExistence type="inferred from homology"/>
<comment type="caution">
    <text evidence="5">The sequence shown here is derived from an EMBL/GenBank/DDBJ whole genome shotgun (WGS) entry which is preliminary data.</text>
</comment>
<dbReference type="Proteomes" id="UP001231370">
    <property type="component" value="Unassembled WGS sequence"/>
</dbReference>
<dbReference type="PANTHER" id="PTHR30349">
    <property type="entry name" value="PHAGE INTEGRASE-RELATED"/>
    <property type="match status" value="1"/>
</dbReference>
<dbReference type="InterPro" id="IPR013762">
    <property type="entry name" value="Integrase-like_cat_sf"/>
</dbReference>
<keyword evidence="2" id="KW-0238">DNA-binding</keyword>
<dbReference type="InterPro" id="IPR002104">
    <property type="entry name" value="Integrase_catalytic"/>
</dbReference>
<sequence length="413" mass="48678">MYSKHTDFRWFSYHSYVTSGITQFRVRLIARLGRKTINLGGDELVAFNTAHKLHEMVECLLLDEEPIDLSALRDYAKEQVRKGRAEKNGKLKVIEKGQLIDLWDRYETFHRKSHQWEESYIYTHIQTVRNLLLNAPSQRLEDKTELFNYVFDSDKRSISTAKSRFKLIVAAVDWNSKVGNIPRKWGIEYRDLLTGVKTPNKIKLGKFEELSLEDEIDIFTQAEVTSILDCFLNETCTGRVPSNSHRQYYPFIKFLWLTGCRPNEAIALKWEHLNLKSRKLKFQEARLVASGKQIHKQGLKTQRYRLFKINKDLEEFLMGLNPRSSGYVLTRHDGKPITLQAFRRVWKRVLNHLGLRYRVPYQLRHSMISYHANNGFPLHQLAELVGNSEEVIKEHYYHIDLERINLPNINQEE</sequence>
<comment type="similarity">
    <text evidence="1">Belongs to the 'phage' integrase family.</text>
</comment>
<dbReference type="RefSeq" id="WP_283760634.1">
    <property type="nucleotide sequence ID" value="NZ_JAQPOK010000001.1"/>
</dbReference>
<dbReference type="SUPFAM" id="SSF56349">
    <property type="entry name" value="DNA breaking-rejoining enzymes"/>
    <property type="match status" value="1"/>
</dbReference>
<evidence type="ECO:0000259" key="4">
    <source>
        <dbReference type="PROSITE" id="PS51898"/>
    </source>
</evidence>
<dbReference type="PROSITE" id="PS51898">
    <property type="entry name" value="TYR_RECOMBINASE"/>
    <property type="match status" value="1"/>
</dbReference>
<reference evidence="5 6" key="1">
    <citation type="submission" date="2023-01" db="EMBL/GenBank/DDBJ databases">
        <title>Novel diversity within Roseofilum (Cyanobacteria; Desertifilaceae) from marine benthic mats with descriptions of four novel species.</title>
        <authorList>
            <person name="Wang Y."/>
            <person name="Berthold D.E."/>
            <person name="Hu J."/>
            <person name="Lefler F.W."/>
            <person name="Laughinghouse H.D. IV."/>
        </authorList>
    </citation>
    <scope>NUCLEOTIDE SEQUENCE [LARGE SCALE GENOMIC DNA]</scope>
    <source>
        <strain evidence="5 6">BLCC-M91</strain>
    </source>
</reference>
<evidence type="ECO:0000313" key="5">
    <source>
        <dbReference type="EMBL" id="MDJ1177304.1"/>
    </source>
</evidence>
<keyword evidence="3" id="KW-0233">DNA recombination</keyword>
<dbReference type="PANTHER" id="PTHR30349:SF41">
    <property type="entry name" value="INTEGRASE_RECOMBINASE PROTEIN MJ0367-RELATED"/>
    <property type="match status" value="1"/>
</dbReference>
<evidence type="ECO:0000256" key="3">
    <source>
        <dbReference type="ARBA" id="ARBA00023172"/>
    </source>
</evidence>
<organism evidence="5 6">
    <name type="scientific">Roseofilum halophilum BLCC-M91</name>
    <dbReference type="NCBI Taxonomy" id="3022259"/>
    <lineage>
        <taxon>Bacteria</taxon>
        <taxon>Bacillati</taxon>
        <taxon>Cyanobacteriota</taxon>
        <taxon>Cyanophyceae</taxon>
        <taxon>Desertifilales</taxon>
        <taxon>Desertifilaceae</taxon>
        <taxon>Roseofilum</taxon>
        <taxon>Roseofilum halophilum</taxon>
    </lineage>
</organism>
<dbReference type="Gene3D" id="1.10.443.10">
    <property type="entry name" value="Intergrase catalytic core"/>
    <property type="match status" value="1"/>
</dbReference>
<gene>
    <name evidence="5" type="ORF">PJF56_00345</name>
</gene>
<keyword evidence="6" id="KW-1185">Reference proteome</keyword>
<dbReference type="CDD" id="cd01189">
    <property type="entry name" value="INT_ICEBs1_C_like"/>
    <property type="match status" value="1"/>
</dbReference>
<evidence type="ECO:0000256" key="1">
    <source>
        <dbReference type="ARBA" id="ARBA00008857"/>
    </source>
</evidence>